<name>A0A9P7ZMP4_9HYPO</name>
<dbReference type="AlphaFoldDB" id="A0A9P7ZMP4"/>
<feature type="compositionally biased region" description="Basic and acidic residues" evidence="2">
    <location>
        <begin position="132"/>
        <end position="151"/>
    </location>
</feature>
<comment type="similarity">
    <text evidence="1">Belongs to the IWR1/SLC7A6OS family.</text>
</comment>
<reference evidence="4" key="1">
    <citation type="journal article" date="2021" name="IMA Fungus">
        <title>Genomic characterization of three marine fungi, including Emericellopsis atlantica sp. nov. with signatures of a generalist lifestyle and marine biomass degradation.</title>
        <authorList>
            <person name="Hagestad O.C."/>
            <person name="Hou L."/>
            <person name="Andersen J.H."/>
            <person name="Hansen E.H."/>
            <person name="Altermark B."/>
            <person name="Li C."/>
            <person name="Kuhnert E."/>
            <person name="Cox R.J."/>
            <person name="Crous P.W."/>
            <person name="Spatafora J.W."/>
            <person name="Lail K."/>
            <person name="Amirebrahimi M."/>
            <person name="Lipzen A."/>
            <person name="Pangilinan J."/>
            <person name="Andreopoulos W."/>
            <person name="Hayes R.D."/>
            <person name="Ng V."/>
            <person name="Grigoriev I.V."/>
            <person name="Jackson S.A."/>
            <person name="Sutton T.D.S."/>
            <person name="Dobson A.D.W."/>
            <person name="Rama T."/>
        </authorList>
    </citation>
    <scope>NUCLEOTIDE SEQUENCE</scope>
    <source>
        <strain evidence="4">TS7</strain>
    </source>
</reference>
<evidence type="ECO:0000256" key="2">
    <source>
        <dbReference type="SAM" id="MobiDB-lite"/>
    </source>
</evidence>
<dbReference type="GO" id="GO:0005737">
    <property type="term" value="C:cytoplasm"/>
    <property type="evidence" value="ECO:0007669"/>
    <property type="project" value="TreeGrafter"/>
</dbReference>
<dbReference type="Pfam" id="PF08574">
    <property type="entry name" value="Iwr1"/>
    <property type="match status" value="1"/>
</dbReference>
<dbReference type="GO" id="GO:0006606">
    <property type="term" value="P:protein import into nucleus"/>
    <property type="evidence" value="ECO:0007669"/>
    <property type="project" value="InterPro"/>
</dbReference>
<sequence length="405" mass="45699">MSLPPSTIRIKRKRDDSEAPVTFLQLDETVKRARNGSGYIYQRKQPTLPASVDAPATPRQDAKPTIHVSPSPIPPRKTLSPKPSLSRLRSETQRRFHLSKSNLSAQGSGVLKKRPSGPAVFVERNRKRVAQRLKEQRGESGLADEKKEHASVGETATPRKLKRPGTKAVAAQKPAASATPLPASVARPHAENMERITADMNSWVMAEIGATLQEMDREKQRTAARARPKAPALRYADRHPESRTHAPGNKGDDDAMAIDSSDDEDGDWVIEEYVRIPLQSMAVDVNPGDVGVLVLEGEEEDVFFFGPAHDEDDDYLEDDEDENAENHYTADYPEDEVDSDDEYNRHAYFYRTQNASDDEEYDNDRFEYRSDDGEDGFVMEGDDHEEVTMARIKRFMERSREAEYR</sequence>
<evidence type="ECO:0000256" key="1">
    <source>
        <dbReference type="ARBA" id="ARBA00010218"/>
    </source>
</evidence>
<accession>A0A9P7ZMP4</accession>
<organism evidence="4 5">
    <name type="scientific">Emericellopsis atlantica</name>
    <dbReference type="NCBI Taxonomy" id="2614577"/>
    <lineage>
        <taxon>Eukaryota</taxon>
        <taxon>Fungi</taxon>
        <taxon>Dikarya</taxon>
        <taxon>Ascomycota</taxon>
        <taxon>Pezizomycotina</taxon>
        <taxon>Sordariomycetes</taxon>
        <taxon>Hypocreomycetidae</taxon>
        <taxon>Hypocreales</taxon>
        <taxon>Bionectriaceae</taxon>
        <taxon>Emericellopsis</taxon>
    </lineage>
</organism>
<feature type="region of interest" description="Disordered" evidence="2">
    <location>
        <begin position="216"/>
        <end position="262"/>
    </location>
</feature>
<dbReference type="OrthoDB" id="6255506at2759"/>
<keyword evidence="5" id="KW-1185">Reference proteome</keyword>
<evidence type="ECO:0000313" key="5">
    <source>
        <dbReference type="Proteomes" id="UP000887229"/>
    </source>
</evidence>
<dbReference type="PANTHER" id="PTHR28063">
    <property type="entry name" value="RNA POLYMERASE II NUCLEAR LOCALIZATION PROTEIN IWR1"/>
    <property type="match status" value="1"/>
</dbReference>
<comment type="caution">
    <text evidence="4">The sequence shown here is derived from an EMBL/GenBank/DDBJ whole genome shotgun (WGS) entry which is preliminary data.</text>
</comment>
<feature type="compositionally biased region" description="Basic and acidic residues" evidence="2">
    <location>
        <begin position="235"/>
        <end position="244"/>
    </location>
</feature>
<dbReference type="PANTHER" id="PTHR28063:SF1">
    <property type="entry name" value="RNA POLYMERASE II NUCLEAR LOCALIZATION PROTEIN IWR1"/>
    <property type="match status" value="1"/>
</dbReference>
<gene>
    <name evidence="4" type="ORF">F5Z01DRAFT_61907</name>
</gene>
<dbReference type="InterPro" id="IPR013883">
    <property type="entry name" value="TF_Iwr1_dom"/>
</dbReference>
<dbReference type="GeneID" id="70291968"/>
<proteinExistence type="inferred from homology"/>
<feature type="compositionally biased region" description="Acidic residues" evidence="2">
    <location>
        <begin position="310"/>
        <end position="323"/>
    </location>
</feature>
<evidence type="ECO:0000259" key="3">
    <source>
        <dbReference type="Pfam" id="PF08574"/>
    </source>
</evidence>
<dbReference type="EMBL" id="MU251252">
    <property type="protein sequence ID" value="KAG9254949.1"/>
    <property type="molecule type" value="Genomic_DNA"/>
</dbReference>
<feature type="compositionally biased region" description="Low complexity" evidence="2">
    <location>
        <begin position="168"/>
        <end position="178"/>
    </location>
</feature>
<feature type="compositionally biased region" description="Acidic residues" evidence="2">
    <location>
        <begin position="332"/>
        <end position="341"/>
    </location>
</feature>
<feature type="domain" description="Transcription factor Iwr1" evidence="3">
    <location>
        <begin position="266"/>
        <end position="336"/>
    </location>
</feature>
<protein>
    <recommendedName>
        <fullName evidence="3">Transcription factor Iwr1 domain-containing protein</fullName>
    </recommendedName>
</protein>
<feature type="region of interest" description="Disordered" evidence="2">
    <location>
        <begin position="307"/>
        <end position="345"/>
    </location>
</feature>
<dbReference type="InterPro" id="IPR040150">
    <property type="entry name" value="Iwr1"/>
</dbReference>
<feature type="region of interest" description="Disordered" evidence="2">
    <location>
        <begin position="34"/>
        <end position="181"/>
    </location>
</feature>
<dbReference type="Proteomes" id="UP000887229">
    <property type="component" value="Unassembled WGS sequence"/>
</dbReference>
<evidence type="ECO:0000313" key="4">
    <source>
        <dbReference type="EMBL" id="KAG9254949.1"/>
    </source>
</evidence>
<dbReference type="RefSeq" id="XP_046118873.1">
    <property type="nucleotide sequence ID" value="XM_046261065.1"/>
</dbReference>